<dbReference type="GeneID" id="9379945"/>
<evidence type="ECO:0000256" key="3">
    <source>
        <dbReference type="ARBA" id="ARBA00022723"/>
    </source>
</evidence>
<organism evidence="10 11">
    <name type="scientific">Coprinopsis cinerea (strain Okayama-7 / 130 / ATCC MYA-4618 / FGSC 9003)</name>
    <name type="common">Inky cap fungus</name>
    <name type="synonym">Hormographiella aspergillata</name>
    <dbReference type="NCBI Taxonomy" id="240176"/>
    <lineage>
        <taxon>Eukaryota</taxon>
        <taxon>Fungi</taxon>
        <taxon>Dikarya</taxon>
        <taxon>Basidiomycota</taxon>
        <taxon>Agaricomycotina</taxon>
        <taxon>Agaricomycetes</taxon>
        <taxon>Agaricomycetidae</taxon>
        <taxon>Agaricales</taxon>
        <taxon>Agaricineae</taxon>
        <taxon>Psathyrellaceae</taxon>
        <taxon>Coprinopsis</taxon>
    </lineage>
</organism>
<dbReference type="Proteomes" id="UP000001861">
    <property type="component" value="Unassembled WGS sequence"/>
</dbReference>
<dbReference type="InParanoid" id="D6RKZ8"/>
<dbReference type="InterPro" id="IPR007745">
    <property type="entry name" value="Cyt_c_oxidase_Cu-chaperone"/>
</dbReference>
<dbReference type="eggNOG" id="KOG3496">
    <property type="taxonomic scope" value="Eukaryota"/>
</dbReference>
<dbReference type="Pfam" id="PF05051">
    <property type="entry name" value="COX17"/>
    <property type="match status" value="1"/>
</dbReference>
<name>D6RKZ8_COPC7</name>
<dbReference type="OMA" id="CCVCKPE"/>
<keyword evidence="5" id="KW-0496">Mitochondrion</keyword>
<dbReference type="SUPFAM" id="SSF47072">
    <property type="entry name" value="Cysteine alpha-hairpin motif"/>
    <property type="match status" value="1"/>
</dbReference>
<keyword evidence="6" id="KW-1015">Disulfide bond</keyword>
<feature type="region of interest" description="Disordered" evidence="9">
    <location>
        <begin position="38"/>
        <end position="65"/>
    </location>
</feature>
<evidence type="ECO:0000256" key="4">
    <source>
        <dbReference type="ARBA" id="ARBA00023008"/>
    </source>
</evidence>
<dbReference type="InterPro" id="IPR009069">
    <property type="entry name" value="Cys_alpha_HP_mot_SF"/>
</dbReference>
<gene>
    <name evidence="10" type="ORF">CC1G_13991</name>
</gene>
<evidence type="ECO:0000256" key="8">
    <source>
        <dbReference type="PIRSR" id="PIRSR607745-1"/>
    </source>
</evidence>
<feature type="binding site" evidence="8">
    <location>
        <position position="71"/>
    </location>
    <ligand>
        <name>Cu cation</name>
        <dbReference type="ChEBI" id="CHEBI:23378"/>
    </ligand>
</feature>
<reference evidence="10 11" key="1">
    <citation type="journal article" date="2010" name="Proc. Natl. Acad. Sci. U.S.A.">
        <title>Insights into evolution of multicellular fungi from the assembled chromosomes of the mushroom Coprinopsis cinerea (Coprinus cinereus).</title>
        <authorList>
            <person name="Stajich J.E."/>
            <person name="Wilke S.K."/>
            <person name="Ahren D."/>
            <person name="Au C.H."/>
            <person name="Birren B.W."/>
            <person name="Borodovsky M."/>
            <person name="Burns C."/>
            <person name="Canback B."/>
            <person name="Casselton L.A."/>
            <person name="Cheng C.K."/>
            <person name="Deng J."/>
            <person name="Dietrich F.S."/>
            <person name="Fargo D.C."/>
            <person name="Farman M.L."/>
            <person name="Gathman A.C."/>
            <person name="Goldberg J."/>
            <person name="Guigo R."/>
            <person name="Hoegger P.J."/>
            <person name="Hooker J.B."/>
            <person name="Huggins A."/>
            <person name="James T.Y."/>
            <person name="Kamada T."/>
            <person name="Kilaru S."/>
            <person name="Kodira C."/>
            <person name="Kues U."/>
            <person name="Kupfer D."/>
            <person name="Kwan H.S."/>
            <person name="Lomsadze A."/>
            <person name="Li W."/>
            <person name="Lilly W.W."/>
            <person name="Ma L.J."/>
            <person name="Mackey A.J."/>
            <person name="Manning G."/>
            <person name="Martin F."/>
            <person name="Muraguchi H."/>
            <person name="Natvig D.O."/>
            <person name="Palmerini H."/>
            <person name="Ramesh M.A."/>
            <person name="Rehmeyer C.J."/>
            <person name="Roe B.A."/>
            <person name="Shenoy N."/>
            <person name="Stanke M."/>
            <person name="Ter-Hovhannisyan V."/>
            <person name="Tunlid A."/>
            <person name="Velagapudi R."/>
            <person name="Vision T.J."/>
            <person name="Zeng Q."/>
            <person name="Zolan M.E."/>
            <person name="Pukkila P.J."/>
        </authorList>
    </citation>
    <scope>NUCLEOTIDE SEQUENCE [LARGE SCALE GENOMIC DNA]</scope>
    <source>
        <strain evidence="11">Okayama-7 / 130 / ATCC MYA-4618 / FGSC 9003</strain>
    </source>
</reference>
<evidence type="ECO:0000256" key="6">
    <source>
        <dbReference type="ARBA" id="ARBA00023157"/>
    </source>
</evidence>
<dbReference type="AlphaFoldDB" id="D6RKZ8"/>
<dbReference type="Gene3D" id="1.10.287.1130">
    <property type="entry name" value="CytochromE C oxidase copper chaperone"/>
    <property type="match status" value="1"/>
</dbReference>
<comment type="subcellular location">
    <subcellularLocation>
        <location evidence="1">Mitochondrion intermembrane space</location>
    </subcellularLocation>
</comment>
<evidence type="ECO:0000256" key="1">
    <source>
        <dbReference type="ARBA" id="ARBA00004569"/>
    </source>
</evidence>
<dbReference type="HOGENOM" id="CLU_149618_2_1_1"/>
<comment type="similarity">
    <text evidence="2">Belongs to the COX17 family.</text>
</comment>
<evidence type="ECO:0000256" key="5">
    <source>
        <dbReference type="ARBA" id="ARBA00023128"/>
    </source>
</evidence>
<keyword evidence="11" id="KW-1185">Reference proteome</keyword>
<evidence type="ECO:0000313" key="10">
    <source>
        <dbReference type="EMBL" id="EFI28458.1"/>
    </source>
</evidence>
<dbReference type="VEuPathDB" id="FungiDB:CC1G_13991"/>
<keyword evidence="7" id="KW-0143">Chaperone</keyword>
<dbReference type="STRING" id="240176.D6RKZ8"/>
<dbReference type="GO" id="GO:0033617">
    <property type="term" value="P:mitochondrial respiratory chain complex IV assembly"/>
    <property type="evidence" value="ECO:0007669"/>
    <property type="project" value="TreeGrafter"/>
</dbReference>
<sequence length="115" mass="12696">MAKHSGQPNRGAAAINPCHRTATSVTNFLPPQCSERRLSSWWSGSPAPESKPYDPTDPKQNPLNPEGLKPCCACPLTKRARDDCFLKFDAAEAPEKCKEQVEKHLACMRSLGFKI</sequence>
<protein>
    <recommendedName>
        <fullName evidence="12">Cytochrome c oxidase copper chaperone</fullName>
    </recommendedName>
</protein>
<accession>D6RKZ8</accession>
<feature type="binding site" evidence="8">
    <location>
        <position position="72"/>
    </location>
    <ligand>
        <name>Cu cation</name>
        <dbReference type="ChEBI" id="CHEBI:23378"/>
    </ligand>
</feature>
<dbReference type="PANTHER" id="PTHR16719">
    <property type="entry name" value="CYTOCHROME C OXIDASE COPPER CHAPERONE"/>
    <property type="match status" value="1"/>
</dbReference>
<evidence type="ECO:0000256" key="2">
    <source>
        <dbReference type="ARBA" id="ARBA00009241"/>
    </source>
</evidence>
<evidence type="ECO:0000256" key="7">
    <source>
        <dbReference type="ARBA" id="ARBA00023186"/>
    </source>
</evidence>
<dbReference type="KEGG" id="cci:CC1G_13991"/>
<dbReference type="OrthoDB" id="1915887at2759"/>
<dbReference type="GO" id="GO:0005758">
    <property type="term" value="C:mitochondrial intermembrane space"/>
    <property type="evidence" value="ECO:0007669"/>
    <property type="project" value="UniProtKB-SubCell"/>
</dbReference>
<keyword evidence="3 8" id="KW-0479">Metal-binding</keyword>
<dbReference type="EMBL" id="AACS02000002">
    <property type="protein sequence ID" value="EFI28458.1"/>
    <property type="molecule type" value="Genomic_DNA"/>
</dbReference>
<evidence type="ECO:0000313" key="11">
    <source>
        <dbReference type="Proteomes" id="UP000001861"/>
    </source>
</evidence>
<comment type="caution">
    <text evidence="10">The sequence shown here is derived from an EMBL/GenBank/DDBJ whole genome shotgun (WGS) entry which is preliminary data.</text>
</comment>
<dbReference type="GO" id="GO:0005507">
    <property type="term" value="F:copper ion binding"/>
    <property type="evidence" value="ECO:0007669"/>
    <property type="project" value="InterPro"/>
</dbReference>
<proteinExistence type="inferred from homology"/>
<evidence type="ECO:0008006" key="12">
    <source>
        <dbReference type="Google" id="ProtNLM"/>
    </source>
</evidence>
<evidence type="ECO:0000256" key="9">
    <source>
        <dbReference type="SAM" id="MobiDB-lite"/>
    </source>
</evidence>
<dbReference type="GO" id="GO:0016531">
    <property type="term" value="F:copper chaperone activity"/>
    <property type="evidence" value="ECO:0007669"/>
    <property type="project" value="InterPro"/>
</dbReference>
<dbReference type="RefSeq" id="XP_002911952.1">
    <property type="nucleotide sequence ID" value="XM_002911906.1"/>
</dbReference>
<keyword evidence="4 8" id="KW-0186">Copper</keyword>
<dbReference type="PANTHER" id="PTHR16719:SF0">
    <property type="entry name" value="CYTOCHROME C OXIDASE COPPER CHAPERONE"/>
    <property type="match status" value="1"/>
</dbReference>